<reference evidence="1 2" key="1">
    <citation type="submission" date="2019-04" db="EMBL/GenBank/DDBJ databases">
        <title>Microbes associate with the intestines of laboratory mice.</title>
        <authorList>
            <person name="Navarre W."/>
            <person name="Wong E."/>
            <person name="Huang K."/>
            <person name="Tropini C."/>
            <person name="Ng K."/>
            <person name="Yu B."/>
        </authorList>
    </citation>
    <scope>NUCLEOTIDE SEQUENCE [LARGE SCALE GENOMIC DNA]</scope>
    <source>
        <strain evidence="1 2">NM69_E16B</strain>
    </source>
</reference>
<dbReference type="Proteomes" id="UP000310532">
    <property type="component" value="Unassembled WGS sequence"/>
</dbReference>
<name>A0A4S2AXI9_9BACE</name>
<organism evidence="1 2">
    <name type="scientific">Bacteroides muris</name>
    <name type="common">ex Afrizal et al. 2022</name>
    <dbReference type="NCBI Taxonomy" id="2516960"/>
    <lineage>
        <taxon>Bacteria</taxon>
        <taxon>Pseudomonadati</taxon>
        <taxon>Bacteroidota</taxon>
        <taxon>Bacteroidia</taxon>
        <taxon>Bacteroidales</taxon>
        <taxon>Bacteroidaceae</taxon>
        <taxon>Bacteroides</taxon>
    </lineage>
</organism>
<dbReference type="AlphaFoldDB" id="A0A4S2AXI9"/>
<proteinExistence type="predicted"/>
<accession>A0A4S2AXI9</accession>
<dbReference type="RefSeq" id="WP_136010207.1">
    <property type="nucleotide sequence ID" value="NZ_SRYZ01000018.1"/>
</dbReference>
<comment type="caution">
    <text evidence="1">The sequence shown here is derived from an EMBL/GenBank/DDBJ whole genome shotgun (WGS) entry which is preliminary data.</text>
</comment>
<evidence type="ECO:0000313" key="1">
    <source>
        <dbReference type="EMBL" id="TGY06269.1"/>
    </source>
</evidence>
<protein>
    <submittedName>
        <fullName evidence="1">Uncharacterized protein</fullName>
    </submittedName>
</protein>
<keyword evidence="2" id="KW-1185">Reference proteome</keyword>
<dbReference type="EMBL" id="SRYZ01000018">
    <property type="protein sequence ID" value="TGY06269.1"/>
    <property type="molecule type" value="Genomic_DNA"/>
</dbReference>
<evidence type="ECO:0000313" key="2">
    <source>
        <dbReference type="Proteomes" id="UP000310532"/>
    </source>
</evidence>
<gene>
    <name evidence="1" type="ORF">E5355_09695</name>
</gene>
<sequence>MKALQIAIPRWNITELNGYEPITTFWQDFSIADKFGDKAIADTYSRAKSEWKDNYKYWTELCLVLNHKIWQWHERDNQRAILYDKLWREADEMTSEWSDEKQEYYFQVTD</sequence>